<dbReference type="Pfam" id="PF08224">
    <property type="entry name" value="DUF1719"/>
    <property type="match status" value="1"/>
</dbReference>
<dbReference type="PANTHER" id="PTHR33377:SF11">
    <property type="entry name" value="OS04G0105900 PROTEIN"/>
    <property type="match status" value="1"/>
</dbReference>
<dbReference type="SMART" id="SM01157">
    <property type="entry name" value="DUF1719"/>
    <property type="match status" value="1"/>
</dbReference>
<accession>A0A077S4K3</accession>
<dbReference type="ExpressionAtlas" id="A0A077S4K3">
    <property type="expression patterns" value="baseline"/>
</dbReference>
<dbReference type="EMBL" id="HG670306">
    <property type="protein sequence ID" value="CDM86384.1"/>
    <property type="molecule type" value="Genomic_DNA"/>
</dbReference>
<gene>
    <name evidence="2" type="ORF">TRAES_3BF113200200CFD_c1</name>
</gene>
<sequence length="368" mass="42159">MACTNMVVALKTSDNWQITDASLLRWWKELKRAAQDYTAWAVQRFERPADSAAEFMRFVQLGGTRRHNLFFDPLIRHIFAGQTLMYEVFSLRGQYRHFTTQPMGFEEHGLEALLSFIYEDYKQPKNSFWLGVMLHLSESTNKIGTTVNCLRLVTPHFKSTADVVIKEITQLPTQDFSCVAHMEHWNNVHTTLTRWFRPDPLCCQGYDSCHDNSESSSRNGGQKLRLSSIFPELVCQGQPQLLVMTTPILWRIFCPLKLGILLLPHDSLEEDPTSAGTAVEVIDGEKQNNLTHVDVHPDQLDEMLLPKAIYYLHHNADTTTYQICWRSNHGSAHLCMEKVLGACGATRRGRNDKSTRSHPQVQQAKKLK</sequence>
<dbReference type="HOGENOM" id="CLU_022287_1_0_1"/>
<reference evidence="2" key="1">
    <citation type="journal article" date="2014" name="Science">
        <title>Structural and functional partitioning of bread wheat chromosome 3B.</title>
        <authorList>
            <person name="Choulet F."/>
            <person name="Alberti A."/>
            <person name="Theil S."/>
            <person name="Glover N."/>
            <person name="Barbe V."/>
            <person name="Daron J."/>
            <person name="Pingault L."/>
            <person name="Sourdille P."/>
            <person name="Couloux A."/>
            <person name="Paux E."/>
            <person name="Leroy P."/>
            <person name="Mangenot S."/>
            <person name="Guilhot N."/>
            <person name="Le Gouis J."/>
            <person name="Balfourier F."/>
            <person name="Alaux M."/>
            <person name="Jamilloux V."/>
            <person name="Poulain J."/>
            <person name="Durand C."/>
            <person name="Bellec A."/>
            <person name="Gaspin C."/>
            <person name="Safar J."/>
            <person name="Dolezel J."/>
            <person name="Rogers J."/>
            <person name="Vandepoele K."/>
            <person name="Aury J.M."/>
            <person name="Mayer K."/>
            <person name="Berges H."/>
            <person name="Quesneville H."/>
            <person name="Wincker P."/>
            <person name="Feuillet C."/>
        </authorList>
    </citation>
    <scope>NUCLEOTIDE SEQUENCE</scope>
</reference>
<evidence type="ECO:0000256" key="1">
    <source>
        <dbReference type="SAM" id="MobiDB-lite"/>
    </source>
</evidence>
<protein>
    <submittedName>
        <fullName evidence="2">Uncharacterized protein</fullName>
    </submittedName>
</protein>
<proteinExistence type="predicted"/>
<organism evidence="2">
    <name type="scientific">Triticum aestivum</name>
    <name type="common">Wheat</name>
    <dbReference type="NCBI Taxonomy" id="4565"/>
    <lineage>
        <taxon>Eukaryota</taxon>
        <taxon>Viridiplantae</taxon>
        <taxon>Streptophyta</taxon>
        <taxon>Embryophyta</taxon>
        <taxon>Tracheophyta</taxon>
        <taxon>Spermatophyta</taxon>
        <taxon>Magnoliopsida</taxon>
        <taxon>Liliopsida</taxon>
        <taxon>Poales</taxon>
        <taxon>Poaceae</taxon>
        <taxon>BOP clade</taxon>
        <taxon>Pooideae</taxon>
        <taxon>Triticodae</taxon>
        <taxon>Triticeae</taxon>
        <taxon>Triticinae</taxon>
        <taxon>Triticum</taxon>
    </lineage>
</organism>
<dbReference type="InterPro" id="IPR013181">
    <property type="entry name" value="DUF1719"/>
</dbReference>
<name>A0A077S4K3_WHEAT</name>
<dbReference type="AlphaFoldDB" id="A0A077S4K3"/>
<dbReference type="PANTHER" id="PTHR33377">
    <property type="entry name" value="OS10G0134700 PROTEIN-RELATED"/>
    <property type="match status" value="1"/>
</dbReference>
<feature type="region of interest" description="Disordered" evidence="1">
    <location>
        <begin position="347"/>
        <end position="368"/>
    </location>
</feature>
<evidence type="ECO:0000313" key="2">
    <source>
        <dbReference type="EMBL" id="CDM86384.1"/>
    </source>
</evidence>
<feature type="compositionally biased region" description="Polar residues" evidence="1">
    <location>
        <begin position="357"/>
        <end position="368"/>
    </location>
</feature>